<comment type="caution">
    <text evidence="3">The sequence shown here is derived from an EMBL/GenBank/DDBJ whole genome shotgun (WGS) entry which is preliminary data.</text>
</comment>
<evidence type="ECO:0000313" key="4">
    <source>
        <dbReference type="Proteomes" id="UP001596137"/>
    </source>
</evidence>
<dbReference type="Gene3D" id="3.30.565.10">
    <property type="entry name" value="Histidine kinase-like ATPase, C-terminal domain"/>
    <property type="match status" value="1"/>
</dbReference>
<dbReference type="SUPFAM" id="SSF55874">
    <property type="entry name" value="ATPase domain of HSP90 chaperone/DNA topoisomerase II/histidine kinase"/>
    <property type="match status" value="1"/>
</dbReference>
<dbReference type="PANTHER" id="PTHR35526">
    <property type="entry name" value="ANTI-SIGMA-F FACTOR RSBW-RELATED"/>
    <property type="match status" value="1"/>
</dbReference>
<accession>A0ABW1NQU7</accession>
<dbReference type="Proteomes" id="UP001596137">
    <property type="component" value="Unassembled WGS sequence"/>
</dbReference>
<reference evidence="4" key="1">
    <citation type="journal article" date="2019" name="Int. J. Syst. Evol. Microbiol.">
        <title>The Global Catalogue of Microorganisms (GCM) 10K type strain sequencing project: providing services to taxonomists for standard genome sequencing and annotation.</title>
        <authorList>
            <consortium name="The Broad Institute Genomics Platform"/>
            <consortium name="The Broad Institute Genome Sequencing Center for Infectious Disease"/>
            <person name="Wu L."/>
            <person name="Ma J."/>
        </authorList>
    </citation>
    <scope>NUCLEOTIDE SEQUENCE [LARGE SCALE GENOMIC DNA]</scope>
    <source>
        <strain evidence="4">JCM 30346</strain>
    </source>
</reference>
<dbReference type="InterPro" id="IPR050267">
    <property type="entry name" value="Anti-sigma-factor_SerPK"/>
</dbReference>
<dbReference type="GO" id="GO:0005524">
    <property type="term" value="F:ATP binding"/>
    <property type="evidence" value="ECO:0007669"/>
    <property type="project" value="UniProtKB-KW"/>
</dbReference>
<dbReference type="CDD" id="cd16936">
    <property type="entry name" value="HATPase_RsbW-like"/>
    <property type="match status" value="1"/>
</dbReference>
<organism evidence="3 4">
    <name type="scientific">Sphaerisporangium aureirubrum</name>
    <dbReference type="NCBI Taxonomy" id="1544736"/>
    <lineage>
        <taxon>Bacteria</taxon>
        <taxon>Bacillati</taxon>
        <taxon>Actinomycetota</taxon>
        <taxon>Actinomycetes</taxon>
        <taxon>Streptosporangiales</taxon>
        <taxon>Streptosporangiaceae</taxon>
        <taxon>Sphaerisporangium</taxon>
    </lineage>
</organism>
<evidence type="ECO:0000259" key="2">
    <source>
        <dbReference type="Pfam" id="PF13581"/>
    </source>
</evidence>
<dbReference type="RefSeq" id="WP_380760155.1">
    <property type="nucleotide sequence ID" value="NZ_JBHSRF010000068.1"/>
</dbReference>
<keyword evidence="1" id="KW-0808">Transferase</keyword>
<keyword evidence="3" id="KW-0547">Nucleotide-binding</keyword>
<dbReference type="InterPro" id="IPR003594">
    <property type="entry name" value="HATPase_dom"/>
</dbReference>
<dbReference type="Pfam" id="PF13581">
    <property type="entry name" value="HATPase_c_2"/>
    <property type="match status" value="1"/>
</dbReference>
<sequence>MMAGGTIGVIELFGSPESVSLAREYVKTTIGDSHPALDDVTLLVSELVTNAVVHSGSRDGGKVTLTIADRRDHVHVEVRDSGGDAVPRPCADPLAEGGRGLLLVDIISTCWGVKEDIAGRTVWFALAYRE</sequence>
<gene>
    <name evidence="3" type="ORF">ACFP1K_31455</name>
</gene>
<evidence type="ECO:0000256" key="1">
    <source>
        <dbReference type="ARBA" id="ARBA00022527"/>
    </source>
</evidence>
<keyword evidence="4" id="KW-1185">Reference proteome</keyword>
<keyword evidence="1" id="KW-0418">Kinase</keyword>
<feature type="domain" description="Histidine kinase/HSP90-like ATPase" evidence="2">
    <location>
        <begin position="16"/>
        <end position="123"/>
    </location>
</feature>
<keyword evidence="1" id="KW-0723">Serine/threonine-protein kinase</keyword>
<protein>
    <submittedName>
        <fullName evidence="3">ATP-binding protein</fullName>
    </submittedName>
</protein>
<dbReference type="InterPro" id="IPR036890">
    <property type="entry name" value="HATPase_C_sf"/>
</dbReference>
<name>A0ABW1NQU7_9ACTN</name>
<keyword evidence="3" id="KW-0067">ATP-binding</keyword>
<proteinExistence type="predicted"/>
<dbReference type="EMBL" id="JBHSRF010000068">
    <property type="protein sequence ID" value="MFC6085720.1"/>
    <property type="molecule type" value="Genomic_DNA"/>
</dbReference>
<evidence type="ECO:0000313" key="3">
    <source>
        <dbReference type="EMBL" id="MFC6085720.1"/>
    </source>
</evidence>
<dbReference type="PANTHER" id="PTHR35526:SF3">
    <property type="entry name" value="ANTI-SIGMA-F FACTOR RSBW"/>
    <property type="match status" value="1"/>
</dbReference>